<evidence type="ECO:0000256" key="3">
    <source>
        <dbReference type="ARBA" id="ARBA00023125"/>
    </source>
</evidence>
<dbReference type="PANTHER" id="PTHR30349:SF64">
    <property type="entry name" value="PROPHAGE INTEGRASE INTD-RELATED"/>
    <property type="match status" value="1"/>
</dbReference>
<dbReference type="EMBL" id="JBHRSX010000021">
    <property type="protein sequence ID" value="MFC3202228.1"/>
    <property type="molecule type" value="Genomic_DNA"/>
</dbReference>
<accession>A0ABV7JYT9</accession>
<dbReference type="Pfam" id="PF00589">
    <property type="entry name" value="Phage_integrase"/>
    <property type="match status" value="1"/>
</dbReference>
<feature type="domain" description="Tyr recombinase" evidence="6">
    <location>
        <begin position="101"/>
        <end position="315"/>
    </location>
</feature>
<dbReference type="Gene3D" id="1.10.443.10">
    <property type="entry name" value="Intergrase catalytic core"/>
    <property type="match status" value="1"/>
</dbReference>
<dbReference type="Proteomes" id="UP001595477">
    <property type="component" value="Unassembled WGS sequence"/>
</dbReference>
<dbReference type="InterPro" id="IPR002104">
    <property type="entry name" value="Integrase_catalytic"/>
</dbReference>
<name>A0ABV7JYT9_9ALTE</name>
<comment type="caution">
    <text evidence="8">The sequence shown here is derived from an EMBL/GenBank/DDBJ whole genome shotgun (WGS) entry which is preliminary data.</text>
</comment>
<dbReference type="PANTHER" id="PTHR30349">
    <property type="entry name" value="PHAGE INTEGRASE-RELATED"/>
    <property type="match status" value="1"/>
</dbReference>
<dbReference type="PROSITE" id="PS51900">
    <property type="entry name" value="CB"/>
    <property type="match status" value="1"/>
</dbReference>
<gene>
    <name evidence="8" type="ORF">ACFOEW_10410</name>
</gene>
<dbReference type="RefSeq" id="WP_123325200.1">
    <property type="nucleotide sequence ID" value="NZ_JBHRSX010000021.1"/>
</dbReference>
<evidence type="ECO:0000256" key="4">
    <source>
        <dbReference type="ARBA" id="ARBA00023172"/>
    </source>
</evidence>
<keyword evidence="9" id="KW-1185">Reference proteome</keyword>
<keyword evidence="4" id="KW-0233">DNA recombination</keyword>
<feature type="domain" description="Core-binding (CB)" evidence="7">
    <location>
        <begin position="3"/>
        <end position="83"/>
    </location>
</feature>
<dbReference type="NCBIfam" id="TIGR02249">
    <property type="entry name" value="integrase_gron"/>
    <property type="match status" value="1"/>
</dbReference>
<evidence type="ECO:0000256" key="1">
    <source>
        <dbReference type="ARBA" id="ARBA00008857"/>
    </source>
</evidence>
<dbReference type="PROSITE" id="PS51898">
    <property type="entry name" value="TYR_RECOMBINASE"/>
    <property type="match status" value="1"/>
</dbReference>
<reference evidence="9" key="1">
    <citation type="journal article" date="2019" name="Int. J. Syst. Evol. Microbiol.">
        <title>The Global Catalogue of Microorganisms (GCM) 10K type strain sequencing project: providing services to taxonomists for standard genome sequencing and annotation.</title>
        <authorList>
            <consortium name="The Broad Institute Genomics Platform"/>
            <consortium name="The Broad Institute Genome Sequencing Center for Infectious Disease"/>
            <person name="Wu L."/>
            <person name="Ma J."/>
        </authorList>
    </citation>
    <scope>NUCLEOTIDE SEQUENCE [LARGE SCALE GENOMIC DNA]</scope>
    <source>
        <strain evidence="9">KCTC 52449</strain>
    </source>
</reference>
<proteinExistence type="inferred from homology"/>
<keyword evidence="2" id="KW-0229">DNA integration</keyword>
<dbReference type="InterPro" id="IPR050090">
    <property type="entry name" value="Tyrosine_recombinase_XerCD"/>
</dbReference>
<dbReference type="InterPro" id="IPR010998">
    <property type="entry name" value="Integrase_recombinase_N"/>
</dbReference>
<keyword evidence="3 5" id="KW-0238">DNA-binding</keyword>
<evidence type="ECO:0000259" key="7">
    <source>
        <dbReference type="PROSITE" id="PS51900"/>
    </source>
</evidence>
<sequence>MQSPFLLAIQEFMIVKRYAKRTIQTYLYWIADYIRHQNYQHPKKMGDHEVQQYLTYLSIKRKLSASSQTSALNSLAFLYNKYLGQPLSDELEFVNSGKARKLPVVLTIAEVQKLLSHIPEPQWLPVSLLYGSGLRLMECVWLRVKDIDFDYKCIRIWFGKGAKHRVVTLSDTLVTPLKLQCEKVALQLKRDLQNPEFKGVWMPNLLDKKFKSANTSLEWQYLFPARKLSTDPETKLTRRHHIDEKQIQRVVRHTAHDIGLEKAVTPHTLRHSFATHLLLKGADIRTVQDQLGHADVKTTQIYTHILQRGGNAVISPLELLK</sequence>
<dbReference type="Gene3D" id="1.10.150.130">
    <property type="match status" value="1"/>
</dbReference>
<dbReference type="Pfam" id="PF13495">
    <property type="entry name" value="Phage_int_SAM_4"/>
    <property type="match status" value="1"/>
</dbReference>
<evidence type="ECO:0000313" key="8">
    <source>
        <dbReference type="EMBL" id="MFC3202228.1"/>
    </source>
</evidence>
<evidence type="ECO:0000256" key="2">
    <source>
        <dbReference type="ARBA" id="ARBA00022908"/>
    </source>
</evidence>
<dbReference type="SUPFAM" id="SSF56349">
    <property type="entry name" value="DNA breaking-rejoining enzymes"/>
    <property type="match status" value="1"/>
</dbReference>
<organism evidence="8 9">
    <name type="scientific">Alteromonas oceani</name>
    <dbReference type="NCBI Taxonomy" id="2071609"/>
    <lineage>
        <taxon>Bacteria</taxon>
        <taxon>Pseudomonadati</taxon>
        <taxon>Pseudomonadota</taxon>
        <taxon>Gammaproteobacteria</taxon>
        <taxon>Alteromonadales</taxon>
        <taxon>Alteromonadaceae</taxon>
        <taxon>Alteromonas/Salinimonas group</taxon>
        <taxon>Alteromonas</taxon>
    </lineage>
</organism>
<dbReference type="InterPro" id="IPR011010">
    <property type="entry name" value="DNA_brk_join_enz"/>
</dbReference>
<protein>
    <submittedName>
        <fullName evidence="8">Integron integrase</fullName>
    </submittedName>
</protein>
<dbReference type="InterPro" id="IPR011946">
    <property type="entry name" value="Integrase_integron-type"/>
</dbReference>
<dbReference type="InterPro" id="IPR013762">
    <property type="entry name" value="Integrase-like_cat_sf"/>
</dbReference>
<evidence type="ECO:0000259" key="6">
    <source>
        <dbReference type="PROSITE" id="PS51898"/>
    </source>
</evidence>
<evidence type="ECO:0000313" key="9">
    <source>
        <dbReference type="Proteomes" id="UP001595477"/>
    </source>
</evidence>
<evidence type="ECO:0000256" key="5">
    <source>
        <dbReference type="PROSITE-ProRule" id="PRU01248"/>
    </source>
</evidence>
<dbReference type="InterPro" id="IPR044068">
    <property type="entry name" value="CB"/>
</dbReference>
<comment type="similarity">
    <text evidence="1">Belongs to the 'phage' integrase family.</text>
</comment>
<dbReference type="InterPro" id="IPR004107">
    <property type="entry name" value="Integrase_SAM-like_N"/>
</dbReference>